<evidence type="ECO:0000256" key="3">
    <source>
        <dbReference type="ARBA" id="ARBA00022729"/>
    </source>
</evidence>
<comment type="subcellular location">
    <subcellularLocation>
        <location evidence="1">Fimbrium</location>
    </subcellularLocation>
</comment>
<evidence type="ECO:0000313" key="6">
    <source>
        <dbReference type="EMBL" id="MER42927.1"/>
    </source>
</evidence>
<dbReference type="SUPFAM" id="SSF49401">
    <property type="entry name" value="Bacterial adhesins"/>
    <property type="match status" value="1"/>
</dbReference>
<comment type="similarity">
    <text evidence="2">Belongs to the fimbrial protein family.</text>
</comment>
<dbReference type="Gene3D" id="2.60.40.3310">
    <property type="match status" value="1"/>
</dbReference>
<feature type="domain" description="Fimbrial-type adhesion" evidence="5">
    <location>
        <begin position="165"/>
        <end position="309"/>
    </location>
</feature>
<dbReference type="PANTHER" id="PTHR33420">
    <property type="entry name" value="FIMBRIAL SUBUNIT ELFA-RELATED"/>
    <property type="match status" value="1"/>
</dbReference>
<protein>
    <submittedName>
        <fullName evidence="6">Type 1 fimbrial protein</fullName>
    </submittedName>
</protein>
<reference evidence="6" key="1">
    <citation type="submission" date="2018-10" db="EMBL/GenBank/DDBJ databases">
        <authorList>
            <consortium name="PulseNet: The National Subtyping Network for Foodborne Disease Surveillance"/>
            <person name="Tarr C.L."/>
            <person name="Trees E."/>
            <person name="Katz L.S."/>
            <person name="Carleton-Romer H.A."/>
            <person name="Stroika S."/>
            <person name="Kucerova Z."/>
            <person name="Roache K.F."/>
            <person name="Sabol A.L."/>
            <person name="Besser J."/>
            <person name="Gerner-Smidt P."/>
        </authorList>
    </citation>
    <scope>NUCLEOTIDE SEQUENCE [LARGE SCALE GENOMIC DNA]</scope>
    <source>
        <strain evidence="6">PNUSAS057480</strain>
    </source>
</reference>
<gene>
    <name evidence="6" type="ORF">ED033_11435</name>
</gene>
<evidence type="ECO:0000256" key="2">
    <source>
        <dbReference type="ARBA" id="ARBA00006671"/>
    </source>
</evidence>
<dbReference type="InterPro" id="IPR050263">
    <property type="entry name" value="Bact_Fimbrial_Adh_Pro"/>
</dbReference>
<evidence type="ECO:0000256" key="4">
    <source>
        <dbReference type="ARBA" id="ARBA00023263"/>
    </source>
</evidence>
<sequence>MINYAQANYIGDDINIKDMGYDLDAFTLPATVGDSTGYHDNSSIMYHEAQTGSSTGYVNLSISGTLLGDNLWATSNPGIGIQYRLESGSADFTPRDTETSPDYRVNLTGSGAIQTSYFHVRYRLVRLLDKIPPGKITSLPIVTLNVHNPEGEGTPLISGIVLSKITSNIKTTACNIDAPTEIKLPTLYGSDLVNGAQNVTKAPTIMLRNCPGAIDGITYKFSAVYGTHAAENGVLKMVQGEGYANGVYVQIQNADGSAYKNVNASVNLADYNGSGDYAIPDFKVAYFIDDANTVTAGNVKTAIEINLSYN</sequence>
<comment type="caution">
    <text evidence="6">The sequence shown here is derived from an EMBL/GenBank/DDBJ whole genome shotgun (WGS) entry which is preliminary data.</text>
</comment>
<dbReference type="Pfam" id="PF00419">
    <property type="entry name" value="Fimbrial"/>
    <property type="match status" value="1"/>
</dbReference>
<name>A0A3I5FZS2_SALER</name>
<dbReference type="AlphaFoldDB" id="A0A3I5FZS2"/>
<dbReference type="Proteomes" id="UP000885379">
    <property type="component" value="Unassembled WGS sequence"/>
</dbReference>
<evidence type="ECO:0000259" key="5">
    <source>
        <dbReference type="Pfam" id="PF00419"/>
    </source>
</evidence>
<dbReference type="InterPro" id="IPR036937">
    <property type="entry name" value="Adhesion_dom_fimbrial_sf"/>
</dbReference>
<keyword evidence="4" id="KW-0281">Fimbrium</keyword>
<dbReference type="InterPro" id="IPR000259">
    <property type="entry name" value="Adhesion_dom_fimbrial"/>
</dbReference>
<dbReference type="GO" id="GO:0043709">
    <property type="term" value="P:cell adhesion involved in single-species biofilm formation"/>
    <property type="evidence" value="ECO:0007669"/>
    <property type="project" value="TreeGrafter"/>
</dbReference>
<proteinExistence type="inferred from homology"/>
<dbReference type="InterPro" id="IPR008966">
    <property type="entry name" value="Adhesion_dom_sf"/>
</dbReference>
<organism evidence="6">
    <name type="scientific">Salmonella enterica</name>
    <name type="common">Salmonella choleraesuis</name>
    <dbReference type="NCBI Taxonomy" id="28901"/>
    <lineage>
        <taxon>Bacteria</taxon>
        <taxon>Pseudomonadati</taxon>
        <taxon>Pseudomonadota</taxon>
        <taxon>Gammaproteobacteria</taxon>
        <taxon>Enterobacterales</taxon>
        <taxon>Enterobacteriaceae</taxon>
        <taxon>Salmonella</taxon>
    </lineage>
</organism>
<evidence type="ECO:0000256" key="1">
    <source>
        <dbReference type="ARBA" id="ARBA00004561"/>
    </source>
</evidence>
<accession>A0A3I5FZS2</accession>
<dbReference type="GO" id="GO:0009289">
    <property type="term" value="C:pilus"/>
    <property type="evidence" value="ECO:0007669"/>
    <property type="project" value="UniProtKB-SubCell"/>
</dbReference>
<keyword evidence="3" id="KW-0732">Signal</keyword>
<dbReference type="Gene3D" id="2.60.40.1090">
    <property type="entry name" value="Fimbrial-type adhesion domain"/>
    <property type="match status" value="1"/>
</dbReference>
<dbReference type="PANTHER" id="PTHR33420:SF3">
    <property type="entry name" value="FIMBRIAL SUBUNIT ELFA"/>
    <property type="match status" value="1"/>
</dbReference>
<dbReference type="EMBL" id="RMEA01000029">
    <property type="protein sequence ID" value="MER42927.1"/>
    <property type="molecule type" value="Genomic_DNA"/>
</dbReference>